<evidence type="ECO:0000256" key="1">
    <source>
        <dbReference type="SAM" id="MobiDB-lite"/>
    </source>
</evidence>
<reference evidence="2 3" key="1">
    <citation type="journal article" date="2011" name="PLoS Pathog.">
        <title>Endophytic Life Strategies Decoded by Genome and Transcriptome Analyses of the Mutualistic Root Symbiont Piriformospora indica.</title>
        <authorList>
            <person name="Zuccaro A."/>
            <person name="Lahrmann U."/>
            <person name="Guldener U."/>
            <person name="Langen G."/>
            <person name="Pfiffi S."/>
            <person name="Biedenkopf D."/>
            <person name="Wong P."/>
            <person name="Samans B."/>
            <person name="Grimm C."/>
            <person name="Basiewicz M."/>
            <person name="Murat C."/>
            <person name="Martin F."/>
            <person name="Kogel K.H."/>
        </authorList>
    </citation>
    <scope>NUCLEOTIDE SEQUENCE [LARGE SCALE GENOMIC DNA]</scope>
    <source>
        <strain evidence="2 3">DSM 11827</strain>
    </source>
</reference>
<proteinExistence type="predicted"/>
<protein>
    <recommendedName>
        <fullName evidence="4">F-box domain-containing protein</fullName>
    </recommendedName>
</protein>
<feature type="compositionally biased region" description="Basic and acidic residues" evidence="1">
    <location>
        <begin position="437"/>
        <end position="451"/>
    </location>
</feature>
<dbReference type="Proteomes" id="UP000007148">
    <property type="component" value="Unassembled WGS sequence"/>
</dbReference>
<dbReference type="HOGENOM" id="CLU_717891_0_0_1"/>
<dbReference type="EMBL" id="CAFZ01000235">
    <property type="protein sequence ID" value="CCA73561.1"/>
    <property type="molecule type" value="Genomic_DNA"/>
</dbReference>
<evidence type="ECO:0000313" key="3">
    <source>
        <dbReference type="Proteomes" id="UP000007148"/>
    </source>
</evidence>
<dbReference type="OrthoDB" id="3132900at2759"/>
<gene>
    <name evidence="2" type="ORF">PIIN_07513</name>
</gene>
<feature type="region of interest" description="Disordered" evidence="1">
    <location>
        <begin position="430"/>
        <end position="461"/>
    </location>
</feature>
<sequence>MSHNILERLPVEVWVDIFKHLLPTELLPNPLADFMTDIRLFSTGKPSVTSFVSSTMEKTRLSLVCRYFYAILSPAGDRLVTFDATKIAPTTCKLRGQNVEHARRLEVLGAGELPVLPESDPLDSSKENWPPQWLVQEWPTLQFLHVEAAQVPLAHLLDHTPRLVALSCTFLDDASGNSSISAILQHPVFNRLTHLSLCVSTTDALAPVAMPCLAFLRLEIVDPCYSAIYSSRMRAAIPLPLPVDLLPWTLPVLSSLVLSGWIGHDCFQSLRPFIIRQREGLTRFHNSLVVYHGVGRIRHELLMHFPNLKIYGVEFHSILRNGFFPVDSVPMAEEAKPLTVLVTGTSFPWMAYVSSTPLSAVAAIIERILPPEAPYFIERVMLSETWAEVRTALCDMKQTTPWMEQGLLEFFTQLEASGVEMVDRHGASIGSTHKNAKIGEDRQEMSPERASRSPTRPGRAGWHPVKRYKVWLEQAC</sequence>
<organism evidence="2 3">
    <name type="scientific">Serendipita indica (strain DSM 11827)</name>
    <name type="common">Root endophyte fungus</name>
    <name type="synonym">Piriformospora indica</name>
    <dbReference type="NCBI Taxonomy" id="1109443"/>
    <lineage>
        <taxon>Eukaryota</taxon>
        <taxon>Fungi</taxon>
        <taxon>Dikarya</taxon>
        <taxon>Basidiomycota</taxon>
        <taxon>Agaricomycotina</taxon>
        <taxon>Agaricomycetes</taxon>
        <taxon>Sebacinales</taxon>
        <taxon>Serendipitaceae</taxon>
        <taxon>Serendipita</taxon>
    </lineage>
</organism>
<dbReference type="AlphaFoldDB" id="G4TQG8"/>
<name>G4TQG8_SERID</name>
<evidence type="ECO:0000313" key="2">
    <source>
        <dbReference type="EMBL" id="CCA73561.1"/>
    </source>
</evidence>
<comment type="caution">
    <text evidence="2">The sequence shown here is derived from an EMBL/GenBank/DDBJ whole genome shotgun (WGS) entry which is preliminary data.</text>
</comment>
<accession>G4TQG8</accession>
<dbReference type="InParanoid" id="G4TQG8"/>
<keyword evidence="3" id="KW-1185">Reference proteome</keyword>
<evidence type="ECO:0008006" key="4">
    <source>
        <dbReference type="Google" id="ProtNLM"/>
    </source>
</evidence>